<gene>
    <name evidence="10" type="ORF">JZM60_07355</name>
</gene>
<feature type="transmembrane region" description="Helical" evidence="8">
    <location>
        <begin position="335"/>
        <end position="357"/>
    </location>
</feature>
<feature type="transmembrane region" description="Helical" evidence="8">
    <location>
        <begin position="201"/>
        <end position="223"/>
    </location>
</feature>
<feature type="transmembrane region" description="Helical" evidence="8">
    <location>
        <begin position="286"/>
        <end position="304"/>
    </location>
</feature>
<feature type="transmembrane region" description="Helical" evidence="8">
    <location>
        <begin position="363"/>
        <end position="382"/>
    </location>
</feature>
<dbReference type="InterPro" id="IPR050297">
    <property type="entry name" value="LipidA_mod_glycosyltrf_83"/>
</dbReference>
<evidence type="ECO:0000256" key="5">
    <source>
        <dbReference type="ARBA" id="ARBA00022692"/>
    </source>
</evidence>
<evidence type="ECO:0000256" key="1">
    <source>
        <dbReference type="ARBA" id="ARBA00004651"/>
    </source>
</evidence>
<dbReference type="EMBL" id="CP071382">
    <property type="protein sequence ID" value="QSV47361.1"/>
    <property type="molecule type" value="Genomic_DNA"/>
</dbReference>
<dbReference type="Pfam" id="PF13231">
    <property type="entry name" value="PMT_2"/>
    <property type="match status" value="1"/>
</dbReference>
<feature type="domain" description="Glycosyltransferase RgtA/B/C/D-like" evidence="9">
    <location>
        <begin position="60"/>
        <end position="201"/>
    </location>
</feature>
<accession>A0ABX7Q8B3</accession>
<protein>
    <submittedName>
        <fullName evidence="10">Glycosyltransferase family 39 protein</fullName>
    </submittedName>
</protein>
<keyword evidence="6 8" id="KW-1133">Transmembrane helix</keyword>
<comment type="subcellular location">
    <subcellularLocation>
        <location evidence="1">Cell membrane</location>
        <topology evidence="1">Multi-pass membrane protein</topology>
    </subcellularLocation>
</comment>
<keyword evidence="7 8" id="KW-0472">Membrane</keyword>
<feature type="transmembrane region" description="Helical" evidence="8">
    <location>
        <begin position="76"/>
        <end position="99"/>
    </location>
</feature>
<evidence type="ECO:0000256" key="8">
    <source>
        <dbReference type="SAM" id="Phobius"/>
    </source>
</evidence>
<proteinExistence type="predicted"/>
<feature type="transmembrane region" description="Helical" evidence="8">
    <location>
        <begin position="394"/>
        <end position="413"/>
    </location>
</feature>
<feature type="transmembrane region" description="Helical" evidence="8">
    <location>
        <begin position="310"/>
        <end position="328"/>
    </location>
</feature>
<feature type="transmembrane region" description="Helical" evidence="8">
    <location>
        <begin position="111"/>
        <end position="128"/>
    </location>
</feature>
<keyword evidence="5 8" id="KW-0812">Transmembrane</keyword>
<dbReference type="InterPro" id="IPR038731">
    <property type="entry name" value="RgtA/B/C-like"/>
</dbReference>
<organism evidence="10 11">
    <name type="scientific">Geobacter benzoatilyticus</name>
    <dbReference type="NCBI Taxonomy" id="2815309"/>
    <lineage>
        <taxon>Bacteria</taxon>
        <taxon>Pseudomonadati</taxon>
        <taxon>Thermodesulfobacteriota</taxon>
        <taxon>Desulfuromonadia</taxon>
        <taxon>Geobacterales</taxon>
        <taxon>Geobacteraceae</taxon>
        <taxon>Geobacter</taxon>
    </lineage>
</organism>
<reference evidence="10 11" key="1">
    <citation type="submission" date="2021-03" db="EMBL/GenBank/DDBJ databases">
        <title>Geobacter metallireducens gen. nov. sp. nov., a microorganism capable of coupling the complete oxidation of organic compounds to the reduction of iron and other metals.</title>
        <authorList>
            <person name="Li Y."/>
        </authorList>
    </citation>
    <scope>NUCLEOTIDE SEQUENCE [LARGE SCALE GENOMIC DNA]</scope>
    <source>
        <strain evidence="10 11">Jerry-YX</strain>
    </source>
</reference>
<evidence type="ECO:0000256" key="4">
    <source>
        <dbReference type="ARBA" id="ARBA00022679"/>
    </source>
</evidence>
<dbReference type="Proteomes" id="UP000663651">
    <property type="component" value="Chromosome"/>
</dbReference>
<feature type="transmembrane region" description="Helical" evidence="8">
    <location>
        <begin position="255"/>
        <end position="274"/>
    </location>
</feature>
<sequence>MDVRSRVVLFSVVYFLLLLFPGSALHLRETTEARYGEIAREMVVTGNWVEPHLNGIKHFHKPPLAMWGMAAGMELFGINGFGVRFFGIVAAVAALVALYGTARLFLDDEDAVNASLICATSLLFLSSSRLVSTDIYLACFTSLAQLMLFRQLHGVRSPWNAPLYGVFLGLGFMVKGPIIFLFTLLPFLVAKTFDREHRRVFSWRETAIATGAFMAVGLPWYVIVCAKNPQLLDYFVRVQTVDRVATNRFGRNKPFWYFFFIFATTFLPYTLFFVRGVMGWNELGRRIRILFVYIVVPLTVFTLAKSKLSAYILPFYGTASIFTAYALARVDMARLRAVTTVLLTMAAVAVGVAGFVYQPAASFRGQLVLYSAALLVLCVFLRKSCISSNFVRNTAIFALCFSLAVYSAITYLGPYQKGYREMVTAINRFESGEKHDVLMYRAFLPSLSFYRNRLVAISLVGDRDLRFEENEDLQNVYLSSEADVERFLAERGEIFVVTSPAHMETFKRNHHCFATPVFVQSKHSAYFCRKASAPLLSR</sequence>
<keyword evidence="4" id="KW-0808">Transferase</keyword>
<feature type="transmembrane region" description="Helical" evidence="8">
    <location>
        <begin position="164"/>
        <end position="189"/>
    </location>
</feature>
<evidence type="ECO:0000256" key="2">
    <source>
        <dbReference type="ARBA" id="ARBA00022475"/>
    </source>
</evidence>
<name>A0ABX7Q8B3_9BACT</name>
<dbReference type="PANTHER" id="PTHR33908:SF3">
    <property type="entry name" value="UNDECAPRENYL PHOSPHATE-ALPHA-4-AMINO-4-DEOXY-L-ARABINOSE ARABINOSYL TRANSFERASE"/>
    <property type="match status" value="1"/>
</dbReference>
<evidence type="ECO:0000313" key="10">
    <source>
        <dbReference type="EMBL" id="QSV47361.1"/>
    </source>
</evidence>
<evidence type="ECO:0000313" key="11">
    <source>
        <dbReference type="Proteomes" id="UP000663651"/>
    </source>
</evidence>
<feature type="transmembrane region" description="Helical" evidence="8">
    <location>
        <begin position="6"/>
        <end position="27"/>
    </location>
</feature>
<keyword evidence="2" id="KW-1003">Cell membrane</keyword>
<evidence type="ECO:0000256" key="3">
    <source>
        <dbReference type="ARBA" id="ARBA00022676"/>
    </source>
</evidence>
<keyword evidence="11" id="KW-1185">Reference proteome</keyword>
<evidence type="ECO:0000259" key="9">
    <source>
        <dbReference type="Pfam" id="PF13231"/>
    </source>
</evidence>
<evidence type="ECO:0000256" key="6">
    <source>
        <dbReference type="ARBA" id="ARBA00022989"/>
    </source>
</evidence>
<evidence type="ECO:0000256" key="7">
    <source>
        <dbReference type="ARBA" id="ARBA00023136"/>
    </source>
</evidence>
<dbReference type="PANTHER" id="PTHR33908">
    <property type="entry name" value="MANNOSYLTRANSFERASE YKCB-RELATED"/>
    <property type="match status" value="1"/>
</dbReference>
<keyword evidence="3" id="KW-0328">Glycosyltransferase</keyword>